<organism evidence="2 3">
    <name type="scientific">Dendrobium nobile</name>
    <name type="common">Orchid</name>
    <dbReference type="NCBI Taxonomy" id="94219"/>
    <lineage>
        <taxon>Eukaryota</taxon>
        <taxon>Viridiplantae</taxon>
        <taxon>Streptophyta</taxon>
        <taxon>Embryophyta</taxon>
        <taxon>Tracheophyta</taxon>
        <taxon>Spermatophyta</taxon>
        <taxon>Magnoliopsida</taxon>
        <taxon>Liliopsida</taxon>
        <taxon>Asparagales</taxon>
        <taxon>Orchidaceae</taxon>
        <taxon>Epidendroideae</taxon>
        <taxon>Malaxideae</taxon>
        <taxon>Dendrobiinae</taxon>
        <taxon>Dendrobium</taxon>
    </lineage>
</organism>
<keyword evidence="3" id="KW-1185">Reference proteome</keyword>
<protein>
    <submittedName>
        <fullName evidence="2">Uncharacterized protein</fullName>
    </submittedName>
</protein>
<accession>A0A8T3AXF0</accession>
<sequence length="95" mass="10100">MGDVDGDECSEAVREGFEAEKRASQREQRNLTAFGGPESEVRIKTGSAFAAISSSTAAGVVSMAGVDDDTAFAVAMRLQLSFKLGYYFPSIKITP</sequence>
<evidence type="ECO:0000313" key="3">
    <source>
        <dbReference type="Proteomes" id="UP000829196"/>
    </source>
</evidence>
<dbReference type="Proteomes" id="UP000829196">
    <property type="component" value="Unassembled WGS sequence"/>
</dbReference>
<proteinExistence type="predicted"/>
<dbReference type="AlphaFoldDB" id="A0A8T3AXF0"/>
<comment type="caution">
    <text evidence="2">The sequence shown here is derived from an EMBL/GenBank/DDBJ whole genome shotgun (WGS) entry which is preliminary data.</text>
</comment>
<gene>
    <name evidence="2" type="ORF">KFK09_019017</name>
</gene>
<evidence type="ECO:0000313" key="2">
    <source>
        <dbReference type="EMBL" id="KAI0500800.1"/>
    </source>
</evidence>
<name>A0A8T3AXF0_DENNO</name>
<dbReference type="OrthoDB" id="10625347at2759"/>
<feature type="compositionally biased region" description="Basic and acidic residues" evidence="1">
    <location>
        <begin position="17"/>
        <end position="29"/>
    </location>
</feature>
<reference evidence="2" key="1">
    <citation type="journal article" date="2022" name="Front. Genet.">
        <title>Chromosome-Scale Assembly of the Dendrobium nobile Genome Provides Insights Into the Molecular Mechanism of the Biosynthesis of the Medicinal Active Ingredient of Dendrobium.</title>
        <authorList>
            <person name="Xu Q."/>
            <person name="Niu S.-C."/>
            <person name="Li K.-L."/>
            <person name="Zheng P.-J."/>
            <person name="Zhang X.-J."/>
            <person name="Jia Y."/>
            <person name="Liu Y."/>
            <person name="Niu Y.-X."/>
            <person name="Yu L.-H."/>
            <person name="Chen D.-F."/>
            <person name="Zhang G.-Q."/>
        </authorList>
    </citation>
    <scope>NUCLEOTIDE SEQUENCE</scope>
    <source>
        <tissue evidence="2">Leaf</tissue>
    </source>
</reference>
<dbReference type="EMBL" id="JAGYWB010000013">
    <property type="protein sequence ID" value="KAI0500800.1"/>
    <property type="molecule type" value="Genomic_DNA"/>
</dbReference>
<evidence type="ECO:0000256" key="1">
    <source>
        <dbReference type="SAM" id="MobiDB-lite"/>
    </source>
</evidence>
<feature type="region of interest" description="Disordered" evidence="1">
    <location>
        <begin position="17"/>
        <end position="37"/>
    </location>
</feature>